<feature type="transmembrane region" description="Helical" evidence="1">
    <location>
        <begin position="74"/>
        <end position="92"/>
    </location>
</feature>
<proteinExistence type="predicted"/>
<reference evidence="2 3" key="1">
    <citation type="submission" date="2020-08" db="EMBL/GenBank/DDBJ databases">
        <title>Genomic Encyclopedia of Type Strains, Phase III (KMG-III): the genomes of soil and plant-associated and newly described type strains.</title>
        <authorList>
            <person name="Whitman W."/>
        </authorList>
    </citation>
    <scope>NUCLEOTIDE SEQUENCE [LARGE SCALE GENOMIC DNA]</scope>
    <source>
        <strain evidence="2 3">CECT 8571</strain>
    </source>
</reference>
<dbReference type="EMBL" id="JACHXZ010000003">
    <property type="protein sequence ID" value="MBB3169451.1"/>
    <property type="molecule type" value="Genomic_DNA"/>
</dbReference>
<dbReference type="AlphaFoldDB" id="A0A839URW5"/>
<sequence length="94" mass="10429">MNRAELALVAIYFTSAVFGVVSAQIFSYEHSLLLAFPALAISGFAAFGHFITLDDDMPGEWSNPEGSKEIWHESLRWLAIKVVAFIVPFVLVKI</sequence>
<evidence type="ECO:0000313" key="2">
    <source>
        <dbReference type="EMBL" id="MBB3169451.1"/>
    </source>
</evidence>
<keyword evidence="1" id="KW-0472">Membrane</keyword>
<accession>A0A839URW5</accession>
<evidence type="ECO:0000256" key="1">
    <source>
        <dbReference type="SAM" id="Phobius"/>
    </source>
</evidence>
<keyword evidence="3" id="KW-1185">Reference proteome</keyword>
<evidence type="ECO:0000313" key="3">
    <source>
        <dbReference type="Proteomes" id="UP000559987"/>
    </source>
</evidence>
<protein>
    <submittedName>
        <fullName evidence="2">Uncharacterized protein</fullName>
    </submittedName>
</protein>
<feature type="transmembrane region" description="Helical" evidence="1">
    <location>
        <begin position="33"/>
        <end position="53"/>
    </location>
</feature>
<organism evidence="2 3">
    <name type="scientific">Simiduia aestuariiviva</name>
    <dbReference type="NCBI Taxonomy" id="1510459"/>
    <lineage>
        <taxon>Bacteria</taxon>
        <taxon>Pseudomonadati</taxon>
        <taxon>Pseudomonadota</taxon>
        <taxon>Gammaproteobacteria</taxon>
        <taxon>Cellvibrionales</taxon>
        <taxon>Cellvibrionaceae</taxon>
        <taxon>Simiduia</taxon>
    </lineage>
</organism>
<comment type="caution">
    <text evidence="2">The sequence shown here is derived from an EMBL/GenBank/DDBJ whole genome shotgun (WGS) entry which is preliminary data.</text>
</comment>
<dbReference type="Proteomes" id="UP000559987">
    <property type="component" value="Unassembled WGS sequence"/>
</dbReference>
<gene>
    <name evidence="2" type="ORF">FHS30_002659</name>
</gene>
<name>A0A839URW5_9GAMM</name>
<keyword evidence="1" id="KW-0812">Transmembrane</keyword>
<keyword evidence="1" id="KW-1133">Transmembrane helix</keyword>